<feature type="domain" description="HTH araC/xylS-type" evidence="3">
    <location>
        <begin position="209"/>
        <end position="307"/>
    </location>
</feature>
<evidence type="ECO:0000313" key="4">
    <source>
        <dbReference type="EMBL" id="QKE91970.1"/>
    </source>
</evidence>
<proteinExistence type="predicted"/>
<sequence length="315" mass="34419">MLKIGFIVTPGFPVMSLAALSVFEFANISAEKKLYDIQVLSEDGASIATVAGTGLETTAYGSEHFDTLIIGGNTRVVPSSPKLIAFIAGAAKNSRRISSICTGAFALADAGLLDDRRVTTHWLFTDELKSRFPKIRLEANRLFVVDGSVWTAAGNSAGIDLTLCMLENDYGYDLARSVARILVVDYRRSGGQPQLSALFQINPKSDRIQTALAHVRRNLQASLSVEDLARIAGLGPRQFSRAFRNETGLSPAKAIESIRIEAARLMIEQSRHSVDFIANETGFGDQERMRRAFLRVLGHPPQVVRRMAQVDPAAR</sequence>
<dbReference type="PROSITE" id="PS01124">
    <property type="entry name" value="HTH_ARAC_FAMILY_2"/>
    <property type="match status" value="1"/>
</dbReference>
<dbReference type="InterPro" id="IPR018060">
    <property type="entry name" value="HTH_AraC"/>
</dbReference>
<dbReference type="PANTHER" id="PTHR43130">
    <property type="entry name" value="ARAC-FAMILY TRANSCRIPTIONAL REGULATOR"/>
    <property type="match status" value="1"/>
</dbReference>
<dbReference type="SUPFAM" id="SSF46689">
    <property type="entry name" value="Homeodomain-like"/>
    <property type="match status" value="2"/>
</dbReference>
<protein>
    <submittedName>
        <fullName evidence="4">GlxA family transcriptional regulator</fullName>
    </submittedName>
</protein>
<evidence type="ECO:0000313" key="5">
    <source>
        <dbReference type="Proteomes" id="UP000500767"/>
    </source>
</evidence>
<dbReference type="SMART" id="SM00342">
    <property type="entry name" value="HTH_ARAC"/>
    <property type="match status" value="1"/>
</dbReference>
<dbReference type="Pfam" id="PF12833">
    <property type="entry name" value="HTH_18"/>
    <property type="match status" value="1"/>
</dbReference>
<organism evidence="4 5">
    <name type="scientific">Lichenicola cladoniae</name>
    <dbReference type="NCBI Taxonomy" id="1484109"/>
    <lineage>
        <taxon>Bacteria</taxon>
        <taxon>Pseudomonadati</taxon>
        <taxon>Pseudomonadota</taxon>
        <taxon>Alphaproteobacteria</taxon>
        <taxon>Acetobacterales</taxon>
        <taxon>Acetobacteraceae</taxon>
        <taxon>Lichenicola</taxon>
    </lineage>
</organism>
<dbReference type="PANTHER" id="PTHR43130:SF3">
    <property type="entry name" value="HTH-TYPE TRANSCRIPTIONAL REGULATOR RV1931C"/>
    <property type="match status" value="1"/>
</dbReference>
<dbReference type="Proteomes" id="UP000500767">
    <property type="component" value="Chromosome"/>
</dbReference>
<dbReference type="InterPro" id="IPR029062">
    <property type="entry name" value="Class_I_gatase-like"/>
</dbReference>
<dbReference type="KEGG" id="lck:HN018_19755"/>
<name>A0A6M8HUH9_9PROT</name>
<evidence type="ECO:0000256" key="2">
    <source>
        <dbReference type="ARBA" id="ARBA00023163"/>
    </source>
</evidence>
<keyword evidence="1" id="KW-0805">Transcription regulation</keyword>
<dbReference type="SUPFAM" id="SSF52317">
    <property type="entry name" value="Class I glutamine amidotransferase-like"/>
    <property type="match status" value="1"/>
</dbReference>
<reference evidence="4 5" key="1">
    <citation type="journal article" date="2014" name="World J. Microbiol. Biotechnol.">
        <title>Biodiversity and physiological characteristics of Antarctic and Arctic lichens-associated bacteria.</title>
        <authorList>
            <person name="Lee Y.M."/>
            <person name="Kim E.H."/>
            <person name="Lee H.K."/>
            <person name="Hong S.G."/>
        </authorList>
    </citation>
    <scope>NUCLEOTIDE SEQUENCE [LARGE SCALE GENOMIC DNA]</scope>
    <source>
        <strain evidence="4 5">PAMC 26569</strain>
    </source>
</reference>
<evidence type="ECO:0000259" key="3">
    <source>
        <dbReference type="PROSITE" id="PS01124"/>
    </source>
</evidence>
<accession>A0A6M8HUH9</accession>
<dbReference type="Pfam" id="PF01965">
    <property type="entry name" value="DJ-1_PfpI"/>
    <property type="match status" value="1"/>
</dbReference>
<dbReference type="EMBL" id="CP053708">
    <property type="protein sequence ID" value="QKE91970.1"/>
    <property type="molecule type" value="Genomic_DNA"/>
</dbReference>
<dbReference type="RefSeq" id="WP_171833652.1">
    <property type="nucleotide sequence ID" value="NZ_CP053708.1"/>
</dbReference>
<evidence type="ECO:0000256" key="1">
    <source>
        <dbReference type="ARBA" id="ARBA00023015"/>
    </source>
</evidence>
<dbReference type="AlphaFoldDB" id="A0A6M8HUH9"/>
<keyword evidence="2" id="KW-0804">Transcription</keyword>
<gene>
    <name evidence="4" type="ORF">HN018_19755</name>
</gene>
<dbReference type="InterPro" id="IPR009057">
    <property type="entry name" value="Homeodomain-like_sf"/>
</dbReference>
<dbReference type="Gene3D" id="3.40.50.880">
    <property type="match status" value="1"/>
</dbReference>
<dbReference type="InterPro" id="IPR002818">
    <property type="entry name" value="DJ-1/PfpI"/>
</dbReference>
<dbReference type="Gene3D" id="1.10.10.60">
    <property type="entry name" value="Homeodomain-like"/>
    <property type="match status" value="1"/>
</dbReference>
<dbReference type="GO" id="GO:0003700">
    <property type="term" value="F:DNA-binding transcription factor activity"/>
    <property type="evidence" value="ECO:0007669"/>
    <property type="project" value="InterPro"/>
</dbReference>
<dbReference type="CDD" id="cd03137">
    <property type="entry name" value="GATase1_AraC_1"/>
    <property type="match status" value="1"/>
</dbReference>
<dbReference type="GO" id="GO:0043565">
    <property type="term" value="F:sequence-specific DNA binding"/>
    <property type="evidence" value="ECO:0007669"/>
    <property type="project" value="InterPro"/>
</dbReference>
<keyword evidence="5" id="KW-1185">Reference proteome</keyword>
<dbReference type="InterPro" id="IPR052158">
    <property type="entry name" value="INH-QAR"/>
</dbReference>